<evidence type="ECO:0000256" key="1">
    <source>
        <dbReference type="ARBA" id="ARBA00022553"/>
    </source>
</evidence>
<reference key="1">
    <citation type="journal article" date="2007" name="Nature">
        <title>The medaka draft genome and insights into vertebrate genome evolution.</title>
        <authorList>
            <person name="Kasahara M."/>
            <person name="Naruse K."/>
            <person name="Sasaki S."/>
            <person name="Nakatani Y."/>
            <person name="Qu W."/>
            <person name="Ahsan B."/>
            <person name="Yamada T."/>
            <person name="Nagayasu Y."/>
            <person name="Doi K."/>
            <person name="Kasai Y."/>
            <person name="Jindo T."/>
            <person name="Kobayashi D."/>
            <person name="Shimada A."/>
            <person name="Toyoda A."/>
            <person name="Kuroki Y."/>
            <person name="Fujiyama A."/>
            <person name="Sasaki T."/>
            <person name="Shimizu A."/>
            <person name="Asakawa S."/>
            <person name="Shimizu N."/>
            <person name="Hashimoto S."/>
            <person name="Yang J."/>
            <person name="Lee Y."/>
            <person name="Matsushima K."/>
            <person name="Sugano S."/>
            <person name="Sakaizumi M."/>
            <person name="Narita T."/>
            <person name="Ohishi K."/>
            <person name="Haga S."/>
            <person name="Ohta F."/>
            <person name="Nomoto H."/>
            <person name="Nogata K."/>
            <person name="Morishita T."/>
            <person name="Endo T."/>
            <person name="Shin-I T."/>
            <person name="Takeda H."/>
            <person name="Morishita S."/>
            <person name="Kohara Y."/>
        </authorList>
    </citation>
    <scope>NUCLEOTIDE SEQUENCE [LARGE SCALE GENOMIC DNA]</scope>
    <source>
        <strain>Hd-rR</strain>
    </source>
</reference>
<dbReference type="InterPro" id="IPR049439">
    <property type="entry name" value="TRAFD1-XIAF1_Znf"/>
</dbReference>
<feature type="domain" description="TRAFD1/XAF1 zinc finger" evidence="9">
    <location>
        <begin position="93"/>
        <end position="135"/>
    </location>
</feature>
<feature type="region of interest" description="Disordered" evidence="8">
    <location>
        <begin position="462"/>
        <end position="593"/>
    </location>
</feature>
<protein>
    <recommendedName>
        <fullName evidence="7">TRAF-type zinc finger domain-containing protein 1</fullName>
    </recommendedName>
</protein>
<dbReference type="PANTHER" id="PTHR16295:SF19">
    <property type="entry name" value="TRAF-TYPE ZINC FINGER DOMAIN-CONTAINING PROTEIN 1"/>
    <property type="match status" value="1"/>
</dbReference>
<feature type="compositionally biased region" description="Polar residues" evidence="8">
    <location>
        <begin position="138"/>
        <end position="149"/>
    </location>
</feature>
<evidence type="ECO:0000256" key="5">
    <source>
        <dbReference type="ARBA" id="ARBA00022990"/>
    </source>
</evidence>
<evidence type="ECO:0000256" key="4">
    <source>
        <dbReference type="ARBA" id="ARBA00022833"/>
    </source>
</evidence>
<evidence type="ECO:0000313" key="10">
    <source>
        <dbReference type="Ensembl" id="ENSORLP00015004570.1"/>
    </source>
</evidence>
<comment type="function">
    <text evidence="6">Negative feedback regulator that controls excessive innate immune responses. Regulates both Toll-like receptor 4 (TLR4) and DDX58/RIG1-like helicases (RLH) pathways. May inhibit the LTR pathway by direct interaction with TRAF6 and attenuation of NF-kappa-B activation. May negatively regulate the RLH pathway downstream from MAVS and upstream of NF-kappa-B and IRF3.</text>
</comment>
<keyword evidence="4" id="KW-0862">Zinc</keyword>
<dbReference type="PANTHER" id="PTHR16295">
    <property type="entry name" value="TRAF-TYPE ZINC FINGER PROTEIN-RELATED"/>
    <property type="match status" value="1"/>
</dbReference>
<keyword evidence="2" id="KW-0479">Metal-binding</keyword>
<proteinExistence type="predicted"/>
<evidence type="ECO:0000256" key="7">
    <source>
        <dbReference type="ARBA" id="ARBA00040410"/>
    </source>
</evidence>
<dbReference type="Pfam" id="PF21366">
    <property type="entry name" value="TRAFD1-XIAF1_ZnF"/>
    <property type="match status" value="1"/>
</dbReference>
<feature type="compositionally biased region" description="Basic and acidic residues" evidence="8">
    <location>
        <begin position="582"/>
        <end position="593"/>
    </location>
</feature>
<dbReference type="InterPro" id="IPR051986">
    <property type="entry name" value="Innate_Immune_Apopt_Reg"/>
</dbReference>
<organism evidence="10 11">
    <name type="scientific">Oryzias latipes</name>
    <name type="common">Japanese rice fish</name>
    <name type="synonym">Japanese killifish</name>
    <dbReference type="NCBI Taxonomy" id="8090"/>
    <lineage>
        <taxon>Eukaryota</taxon>
        <taxon>Metazoa</taxon>
        <taxon>Chordata</taxon>
        <taxon>Craniata</taxon>
        <taxon>Vertebrata</taxon>
        <taxon>Euteleostomi</taxon>
        <taxon>Actinopterygii</taxon>
        <taxon>Neopterygii</taxon>
        <taxon>Teleostei</taxon>
        <taxon>Neoteleostei</taxon>
        <taxon>Acanthomorphata</taxon>
        <taxon>Ovalentaria</taxon>
        <taxon>Atherinomorphae</taxon>
        <taxon>Beloniformes</taxon>
        <taxon>Adrianichthyidae</taxon>
        <taxon>Oryziinae</taxon>
        <taxon>Oryzias</taxon>
    </lineage>
</organism>
<keyword evidence="3" id="KW-0863">Zinc-finger</keyword>
<reference evidence="10" key="3">
    <citation type="submission" date="2025-08" db="UniProtKB">
        <authorList>
            <consortium name="Ensembl"/>
        </authorList>
    </citation>
    <scope>IDENTIFICATION</scope>
    <source>
        <strain evidence="10">HSOK</strain>
    </source>
</reference>
<keyword evidence="5" id="KW-0007">Acetylation</keyword>
<sequence>MMADDENTIMYCGNCKRDIPEANFTTHEIHCRRNIALCDVCQEPVPRSDLEEHKLQEHTEITCKCGMKVEKNHVDVHQNSECPQRLVSCPYCDLELAFTQSKEHEDYCGTRTEPCPLCKCNVMLREQVVHPALCGSLTPPQEKNNSRMSRTAAERESSDAWFEAHSIRNLLRPQERSPKNNNIGASAQQSFPPAFNPSMFNTARETQASRDWKNAAPQNTGFSHCHSDFLHGSSNNARSHSESPSDEDSPGLDYMLALSLQGDGGPGAGVEGNMWSDIWDHNIGKSNTSANPSFSLPNNNYSNFSGGTVTSAVRDYDQTDTMLPCEFCEELFPEDDLILHQKKDIKPSAAAEVSRTRADEDQGATGCSPTSAFTSYSKRPASPPKEEKMTRNASGVIQRLPNTLAANVPAFPRSVSPTSYSPPVSPLEGDVVIPCEFCGIALEEAVVFHHQDKCDMRPEITHPLNNTEKPSTRKPVNAFVHGSPEFQRRGKPQADVLDEDIDRNNLPQLGEWQRGSPGPPNQGKTPNYDVSVKHRSQQSSDMVADNFSFADTGMPDSASLKGLHIQDSREERRSRRNPMLESNKDETEEQQDK</sequence>
<dbReference type="Gene3D" id="3.30.40.10">
    <property type="entry name" value="Zinc/RING finger domain, C3HC4 (zinc finger)"/>
    <property type="match status" value="2"/>
</dbReference>
<feature type="compositionally biased region" description="Polar residues" evidence="8">
    <location>
        <begin position="179"/>
        <end position="191"/>
    </location>
</feature>
<feature type="region of interest" description="Disordered" evidence="8">
    <location>
        <begin position="134"/>
        <end position="250"/>
    </location>
</feature>
<dbReference type="Ensembl" id="ENSORLT00015007382.1">
    <property type="protein sequence ID" value="ENSORLP00015004570.1"/>
    <property type="gene ID" value="ENSORLG00015005337.1"/>
</dbReference>
<name>A0A3P9H9S1_ORYLA</name>
<dbReference type="AlphaFoldDB" id="A0A3P9H9S1"/>
<keyword evidence="1" id="KW-0597">Phosphoprotein</keyword>
<reference evidence="10" key="4">
    <citation type="submission" date="2025-09" db="UniProtKB">
        <authorList>
            <consortium name="Ensembl"/>
        </authorList>
    </citation>
    <scope>IDENTIFICATION</scope>
    <source>
        <strain evidence="10">HSOK</strain>
    </source>
</reference>
<evidence type="ECO:0000313" key="11">
    <source>
        <dbReference type="Proteomes" id="UP000265200"/>
    </source>
</evidence>
<dbReference type="InterPro" id="IPR013083">
    <property type="entry name" value="Znf_RING/FYVE/PHD"/>
</dbReference>
<evidence type="ECO:0000256" key="2">
    <source>
        <dbReference type="ARBA" id="ARBA00022723"/>
    </source>
</evidence>
<accession>A0A3P9H9S1</accession>
<feature type="region of interest" description="Disordered" evidence="8">
    <location>
        <begin position="350"/>
        <end position="391"/>
    </location>
</feature>
<evidence type="ECO:0000256" key="6">
    <source>
        <dbReference type="ARBA" id="ARBA00037636"/>
    </source>
</evidence>
<evidence type="ECO:0000256" key="8">
    <source>
        <dbReference type="SAM" id="MobiDB-lite"/>
    </source>
</evidence>
<dbReference type="GO" id="GO:0008270">
    <property type="term" value="F:zinc ion binding"/>
    <property type="evidence" value="ECO:0007669"/>
    <property type="project" value="UniProtKB-KW"/>
</dbReference>
<evidence type="ECO:0000259" key="9">
    <source>
        <dbReference type="Pfam" id="PF21366"/>
    </source>
</evidence>
<feature type="compositionally biased region" description="Basic and acidic residues" evidence="8">
    <location>
        <begin position="564"/>
        <end position="573"/>
    </location>
</feature>
<evidence type="ECO:0000256" key="3">
    <source>
        <dbReference type="ARBA" id="ARBA00022771"/>
    </source>
</evidence>
<reference evidence="10 11" key="2">
    <citation type="submission" date="2017-04" db="EMBL/GenBank/DDBJ databases">
        <title>CpG methylation of centromeres and impact of large insertions on vertebrate speciation.</title>
        <authorList>
            <person name="Ichikawa K."/>
            <person name="Yoshimura J."/>
            <person name="Morishita S."/>
        </authorList>
    </citation>
    <scope>NUCLEOTIDE SEQUENCE</scope>
    <source>
        <strain evidence="10 11">HSOK</strain>
    </source>
</reference>
<feature type="compositionally biased region" description="Polar residues" evidence="8">
    <location>
        <begin position="365"/>
        <end position="377"/>
    </location>
</feature>
<dbReference type="Proteomes" id="UP000265200">
    <property type="component" value="Chromosome 9"/>
</dbReference>